<dbReference type="Proteomes" id="UP000013047">
    <property type="component" value="Unassembled WGS sequence"/>
</dbReference>
<organism evidence="1 2">
    <name type="scientific">Thauera phenylacetica B4P</name>
    <dbReference type="NCBI Taxonomy" id="1234382"/>
    <lineage>
        <taxon>Bacteria</taxon>
        <taxon>Pseudomonadati</taxon>
        <taxon>Pseudomonadota</taxon>
        <taxon>Betaproteobacteria</taxon>
        <taxon>Rhodocyclales</taxon>
        <taxon>Zoogloeaceae</taxon>
        <taxon>Thauera</taxon>
    </lineage>
</organism>
<dbReference type="AlphaFoldDB" id="N6XVY3"/>
<name>N6XVY3_9RHOO</name>
<sequence length="69" mass="7441">KGDYLLMVKGNQPKLLEAIEIAFIDQHGVESVDRSALVERGYGRTVGQIASVLSAKGIVDPGDWPKCVT</sequence>
<feature type="non-terminal residue" evidence="1">
    <location>
        <position position="1"/>
    </location>
</feature>
<proteinExistence type="predicted"/>
<gene>
    <name evidence="1" type="ORF">C667_24631</name>
</gene>
<dbReference type="EMBL" id="AMXF01000667">
    <property type="protein sequence ID" value="ENO83435.1"/>
    <property type="molecule type" value="Genomic_DNA"/>
</dbReference>
<keyword evidence="2" id="KW-1185">Reference proteome</keyword>
<evidence type="ECO:0000313" key="2">
    <source>
        <dbReference type="Proteomes" id="UP000013047"/>
    </source>
</evidence>
<feature type="non-terminal residue" evidence="1">
    <location>
        <position position="69"/>
    </location>
</feature>
<protein>
    <submittedName>
        <fullName evidence="1">Transposase IS4 family protein</fullName>
    </submittedName>
</protein>
<evidence type="ECO:0000313" key="1">
    <source>
        <dbReference type="EMBL" id="ENO83435.1"/>
    </source>
</evidence>
<reference evidence="1 2" key="1">
    <citation type="submission" date="2012-09" db="EMBL/GenBank/DDBJ databases">
        <title>Draft Genome Sequences of 6 Strains from Genus Thauera.</title>
        <authorList>
            <person name="Liu B."/>
            <person name="Shapleigh J.P."/>
            <person name="Frostegard A.H."/>
        </authorList>
    </citation>
    <scope>NUCLEOTIDE SEQUENCE [LARGE SCALE GENOMIC DNA]</scope>
    <source>
        <strain evidence="1 2">B4P</strain>
    </source>
</reference>
<accession>N6XVY3</accession>
<comment type="caution">
    <text evidence="1">The sequence shown here is derived from an EMBL/GenBank/DDBJ whole genome shotgun (WGS) entry which is preliminary data.</text>
</comment>